<accession>A0A1Q3E257</accession>
<keyword evidence="3" id="KW-1185">Reference proteome</keyword>
<organism evidence="2 3">
    <name type="scientific">Lentinula edodes</name>
    <name type="common">Shiitake mushroom</name>
    <name type="synonym">Lentinus edodes</name>
    <dbReference type="NCBI Taxonomy" id="5353"/>
    <lineage>
        <taxon>Eukaryota</taxon>
        <taxon>Fungi</taxon>
        <taxon>Dikarya</taxon>
        <taxon>Basidiomycota</taxon>
        <taxon>Agaricomycotina</taxon>
        <taxon>Agaricomycetes</taxon>
        <taxon>Agaricomycetidae</taxon>
        <taxon>Agaricales</taxon>
        <taxon>Marasmiineae</taxon>
        <taxon>Omphalotaceae</taxon>
        <taxon>Lentinula</taxon>
    </lineage>
</organism>
<dbReference type="EMBL" id="BDGU01000059">
    <property type="protein sequence ID" value="GAW01338.1"/>
    <property type="molecule type" value="Genomic_DNA"/>
</dbReference>
<feature type="region of interest" description="Disordered" evidence="1">
    <location>
        <begin position="299"/>
        <end position="408"/>
    </location>
</feature>
<feature type="compositionally biased region" description="Low complexity" evidence="1">
    <location>
        <begin position="443"/>
        <end position="452"/>
    </location>
</feature>
<reference evidence="2 3" key="1">
    <citation type="submission" date="2016-08" db="EMBL/GenBank/DDBJ databases">
        <authorList>
            <consortium name="Lentinula edodes genome sequencing consortium"/>
            <person name="Sakamoto Y."/>
            <person name="Nakade K."/>
            <person name="Sato S."/>
            <person name="Yoshida Y."/>
            <person name="Miyazaki K."/>
            <person name="Natsume S."/>
            <person name="Konno N."/>
        </authorList>
    </citation>
    <scope>NUCLEOTIDE SEQUENCE [LARGE SCALE GENOMIC DNA]</scope>
    <source>
        <strain evidence="2 3">NBRC 111202</strain>
    </source>
</reference>
<comment type="caution">
    <text evidence="2">The sequence shown here is derived from an EMBL/GenBank/DDBJ whole genome shotgun (WGS) entry which is preliminary data.</text>
</comment>
<dbReference type="AlphaFoldDB" id="A0A1Q3E257"/>
<gene>
    <name evidence="2" type="ORF">LENED_002928</name>
</gene>
<feature type="compositionally biased region" description="Low complexity" evidence="1">
    <location>
        <begin position="299"/>
        <end position="315"/>
    </location>
</feature>
<name>A0A1Q3E257_LENED</name>
<evidence type="ECO:0000313" key="2">
    <source>
        <dbReference type="EMBL" id="GAW01338.1"/>
    </source>
</evidence>
<feature type="region of interest" description="Disordered" evidence="1">
    <location>
        <begin position="443"/>
        <end position="466"/>
    </location>
</feature>
<protein>
    <submittedName>
        <fullName evidence="2">Proline-rich protein</fullName>
    </submittedName>
</protein>
<dbReference type="Proteomes" id="UP000188533">
    <property type="component" value="Unassembled WGS sequence"/>
</dbReference>
<evidence type="ECO:0000256" key="1">
    <source>
        <dbReference type="SAM" id="MobiDB-lite"/>
    </source>
</evidence>
<feature type="compositionally biased region" description="Low complexity" evidence="1">
    <location>
        <begin position="323"/>
        <end position="408"/>
    </location>
</feature>
<evidence type="ECO:0000313" key="3">
    <source>
        <dbReference type="Proteomes" id="UP000188533"/>
    </source>
</evidence>
<reference evidence="2 3" key="2">
    <citation type="submission" date="2017-02" db="EMBL/GenBank/DDBJ databases">
        <title>A genome survey and senescence transcriptome analysis in Lentinula edodes.</title>
        <authorList>
            <person name="Sakamoto Y."/>
            <person name="Nakade K."/>
            <person name="Sato S."/>
            <person name="Yoshida Y."/>
            <person name="Miyazaki K."/>
            <person name="Natsume S."/>
            <person name="Konno N."/>
        </authorList>
    </citation>
    <scope>NUCLEOTIDE SEQUENCE [LARGE SCALE GENOMIC DNA]</scope>
    <source>
        <strain evidence="2 3">NBRC 111202</strain>
    </source>
</reference>
<proteinExistence type="predicted"/>
<sequence>MGPFFCLISSLTASEDYAFQECYSSPLNCLWQFILEGFSIRSPITSSPLGDRATLLARYNNIPNTGSRSFILRSQLTPPIACNAAQPSAPPLSPSGSASIKRTIATTSITPTGWSDLCAASGIHDISITDLCFDLGQDGWEYALSAVADACVQQNIADEMISFAKIPGILNSDDIISYAISYRQQPREAVSVLGVVPSTLYCMIPPVNPELSNIVNVQPAGVNPGLFGSPSAPVVPFGSDGTCPYGSTPDVSVCACATINGTTGASSVPIPVPANTTNSTLTGANSTLAGSDLTNGTGVNATSTSTSSAATLNGTDTTNSPLTDSGSTGTDSTLTGSDSTNGTDITNSTLTGSDSTNGTDTTNSTLTGSGSINGTDTTNSTLTGSDSTNSTDSADSSTLTFSSSGATSTGISATVSIDTATASATATLITSTDSTDASITSTASANASTGTSGVTFDGNIHDPAGR</sequence>